<dbReference type="FunFam" id="2.60.120.200:FF:000124">
    <property type="entry name" value="Galectin-4"/>
    <property type="match status" value="2"/>
</dbReference>
<evidence type="ECO:0000256" key="1">
    <source>
        <dbReference type="ARBA" id="ARBA00022734"/>
    </source>
</evidence>
<comment type="caution">
    <text evidence="5">The sequence shown here is derived from an EMBL/GenBank/DDBJ whole genome shotgun (WGS) entry which is preliminary data.</text>
</comment>
<keyword evidence="2" id="KW-0677">Repeat</keyword>
<dbReference type="PANTHER" id="PTHR11346:SF176">
    <property type="entry name" value="32 KDA BETA-GALACTOSIDE-BINDING LECTIN LEC-3"/>
    <property type="match status" value="1"/>
</dbReference>
<dbReference type="EMBL" id="NWSH01001334">
    <property type="protein sequence ID" value="PCG71642.1"/>
    <property type="molecule type" value="Genomic_DNA"/>
</dbReference>
<dbReference type="SMART" id="SM00276">
    <property type="entry name" value="GLECT"/>
    <property type="match status" value="2"/>
</dbReference>
<dbReference type="InterPro" id="IPR001079">
    <property type="entry name" value="Galectin_CRD"/>
</dbReference>
<feature type="domain" description="Galectin" evidence="4">
    <location>
        <begin position="14"/>
        <end position="146"/>
    </location>
</feature>
<dbReference type="Pfam" id="PF00337">
    <property type="entry name" value="Gal-bind_lectin"/>
    <property type="match status" value="2"/>
</dbReference>
<evidence type="ECO:0000256" key="3">
    <source>
        <dbReference type="RuleBase" id="RU102079"/>
    </source>
</evidence>
<sequence length="295" mass="33992">MVSRQSVYVPEMPCVHKMAATITSGTKIRIQATTPPTADRFWIDFQCGVSVSRYVDVAFHLNPRFDDKSVVLNSLIDETWGMEERNRLMYLYRGAVFDMLIECHEQLWKVSINGQHFCQFAHRIQFQRITHLAAYGHVNIIKCNLESGSFAFPLPSEPGTPEMQCIYKIAGGISDSSMVKIHGIVPPQAYRFRIDFQCGLSAARNDDIAFQLNPRFDEMEVVRNTQIAQKWGREERSPSPLRRGEVFDMLIMCDSQYWKVIINGQFFCQFPHRIQFQRITHLVVSGDVNITMINT</sequence>
<gene>
    <name evidence="5" type="ORF">B5V51_1640</name>
</gene>
<name>A0A2A4JJS2_HELVI</name>
<dbReference type="InterPro" id="IPR013320">
    <property type="entry name" value="ConA-like_dom_sf"/>
</dbReference>
<dbReference type="PROSITE" id="PS51304">
    <property type="entry name" value="GALECTIN"/>
    <property type="match status" value="2"/>
</dbReference>
<dbReference type="CDD" id="cd00070">
    <property type="entry name" value="GLECT"/>
    <property type="match status" value="2"/>
</dbReference>
<keyword evidence="1 3" id="KW-0430">Lectin</keyword>
<dbReference type="GO" id="GO:0016936">
    <property type="term" value="F:galactoside binding"/>
    <property type="evidence" value="ECO:0007669"/>
    <property type="project" value="TreeGrafter"/>
</dbReference>
<dbReference type="AlphaFoldDB" id="A0A2A4JJS2"/>
<dbReference type="SUPFAM" id="SSF49899">
    <property type="entry name" value="Concanavalin A-like lectins/glucanases"/>
    <property type="match status" value="2"/>
</dbReference>
<evidence type="ECO:0000259" key="4">
    <source>
        <dbReference type="PROSITE" id="PS51304"/>
    </source>
</evidence>
<proteinExistence type="predicted"/>
<feature type="domain" description="Galectin" evidence="4">
    <location>
        <begin position="165"/>
        <end position="295"/>
    </location>
</feature>
<accession>A0A2A4JJS2</accession>
<dbReference type="Gene3D" id="2.60.120.200">
    <property type="match status" value="2"/>
</dbReference>
<protein>
    <recommendedName>
        <fullName evidence="3">Galectin</fullName>
    </recommendedName>
</protein>
<evidence type="ECO:0000256" key="2">
    <source>
        <dbReference type="ARBA" id="ARBA00022737"/>
    </source>
</evidence>
<organism evidence="5">
    <name type="scientific">Heliothis virescens</name>
    <name type="common">Tobacco budworm moth</name>
    <dbReference type="NCBI Taxonomy" id="7102"/>
    <lineage>
        <taxon>Eukaryota</taxon>
        <taxon>Metazoa</taxon>
        <taxon>Ecdysozoa</taxon>
        <taxon>Arthropoda</taxon>
        <taxon>Hexapoda</taxon>
        <taxon>Insecta</taxon>
        <taxon>Pterygota</taxon>
        <taxon>Neoptera</taxon>
        <taxon>Endopterygota</taxon>
        <taxon>Lepidoptera</taxon>
        <taxon>Glossata</taxon>
        <taxon>Ditrysia</taxon>
        <taxon>Noctuoidea</taxon>
        <taxon>Noctuidae</taxon>
        <taxon>Heliothinae</taxon>
        <taxon>Heliothis</taxon>
    </lineage>
</organism>
<evidence type="ECO:0000313" key="5">
    <source>
        <dbReference type="EMBL" id="PCG71642.1"/>
    </source>
</evidence>
<dbReference type="PANTHER" id="PTHR11346">
    <property type="entry name" value="GALECTIN"/>
    <property type="match status" value="1"/>
</dbReference>
<dbReference type="SMART" id="SM00908">
    <property type="entry name" value="Gal-bind_lectin"/>
    <property type="match status" value="2"/>
</dbReference>
<reference evidence="5" key="1">
    <citation type="submission" date="2017-09" db="EMBL/GenBank/DDBJ databases">
        <title>Contemporary evolution of a Lepidopteran species, Heliothis virescens, in response to modern agricultural practices.</title>
        <authorList>
            <person name="Fritz M.L."/>
            <person name="Deyonke A.M."/>
            <person name="Papanicolaou A."/>
            <person name="Micinski S."/>
            <person name="Westbrook J."/>
            <person name="Gould F."/>
        </authorList>
    </citation>
    <scope>NUCLEOTIDE SEQUENCE [LARGE SCALE GENOMIC DNA]</scope>
    <source>
        <strain evidence="5">HvINT-</strain>
        <tissue evidence="5">Whole body</tissue>
    </source>
</reference>
<dbReference type="GO" id="GO:0030246">
    <property type="term" value="F:carbohydrate binding"/>
    <property type="evidence" value="ECO:0007669"/>
    <property type="project" value="UniProtKB-UniRule"/>
</dbReference>
<dbReference type="InterPro" id="IPR044156">
    <property type="entry name" value="Galectin-like"/>
</dbReference>